<dbReference type="PANTHER" id="PTHR21392">
    <property type="entry name" value="TRNA-URIDINE AMINOCARBOXYPROPYLTRANSFERASE 2"/>
    <property type="match status" value="1"/>
</dbReference>
<evidence type="ECO:0000256" key="5">
    <source>
        <dbReference type="ARBA" id="ARBA00034489"/>
    </source>
</evidence>
<dbReference type="Pfam" id="PF03942">
    <property type="entry name" value="DTW"/>
    <property type="match status" value="1"/>
</dbReference>
<evidence type="ECO:0000256" key="4">
    <source>
        <dbReference type="ARBA" id="ARBA00022694"/>
    </source>
</evidence>
<name>A0ABU4RZF5_9GAMM</name>
<comment type="caution">
    <text evidence="7">The sequence shown here is derived from an EMBL/GenBank/DDBJ whole genome shotgun (WGS) entry which is preliminary data.</text>
</comment>
<protein>
    <recommendedName>
        <fullName evidence="1">tRNA-uridine aminocarboxypropyltransferase</fullName>
        <ecNumber evidence="1">2.5.1.25</ecNumber>
    </recommendedName>
</protein>
<evidence type="ECO:0000259" key="6">
    <source>
        <dbReference type="SMART" id="SM01144"/>
    </source>
</evidence>
<dbReference type="RefSeq" id="WP_302720871.1">
    <property type="nucleotide sequence ID" value="NZ_JAULRU010000215.1"/>
</dbReference>
<gene>
    <name evidence="7" type="ORF">SCD92_12790</name>
</gene>
<organism evidence="7 8">
    <name type="scientific">Gilvimarinus gilvus</name>
    <dbReference type="NCBI Taxonomy" id="3058038"/>
    <lineage>
        <taxon>Bacteria</taxon>
        <taxon>Pseudomonadati</taxon>
        <taxon>Pseudomonadota</taxon>
        <taxon>Gammaproteobacteria</taxon>
        <taxon>Cellvibrionales</taxon>
        <taxon>Cellvibrionaceae</taxon>
        <taxon>Gilvimarinus</taxon>
    </lineage>
</organism>
<proteinExistence type="inferred from homology"/>
<dbReference type="SMART" id="SM01144">
    <property type="entry name" value="DTW"/>
    <property type="match status" value="1"/>
</dbReference>
<evidence type="ECO:0000256" key="1">
    <source>
        <dbReference type="ARBA" id="ARBA00012386"/>
    </source>
</evidence>
<keyword evidence="3" id="KW-0949">S-adenosyl-L-methionine</keyword>
<reference evidence="7 8" key="1">
    <citation type="submission" date="2023-11" db="EMBL/GenBank/DDBJ databases">
        <title>Gilvimarinus fulvus sp. nov., isolated from the surface of Kelp.</title>
        <authorList>
            <person name="Sun Y.Y."/>
            <person name="Gong Y."/>
            <person name="Du Z.J."/>
        </authorList>
    </citation>
    <scope>NUCLEOTIDE SEQUENCE [LARGE SCALE GENOMIC DNA]</scope>
    <source>
        <strain evidence="7 8">SDUM040013</strain>
    </source>
</reference>
<dbReference type="EC" id="2.5.1.25" evidence="1"/>
<comment type="similarity">
    <text evidence="5">Belongs to the TDD superfamily. DTWD2 family.</text>
</comment>
<feature type="domain" description="DTW" evidence="6">
    <location>
        <begin position="1"/>
        <end position="159"/>
    </location>
</feature>
<dbReference type="InterPro" id="IPR005636">
    <property type="entry name" value="DTW"/>
</dbReference>
<evidence type="ECO:0000313" key="7">
    <source>
        <dbReference type="EMBL" id="MDX6850243.1"/>
    </source>
</evidence>
<dbReference type="EMBL" id="JAXAFO010000021">
    <property type="protein sequence ID" value="MDX6850243.1"/>
    <property type="molecule type" value="Genomic_DNA"/>
</dbReference>
<dbReference type="Proteomes" id="UP001273505">
    <property type="component" value="Unassembled WGS sequence"/>
</dbReference>
<dbReference type="InterPro" id="IPR039262">
    <property type="entry name" value="DTWD2/TAPT"/>
</dbReference>
<dbReference type="GO" id="GO:0016432">
    <property type="term" value="F:tRNA-uridine aminocarboxypropyltransferase activity"/>
    <property type="evidence" value="ECO:0007669"/>
    <property type="project" value="UniProtKB-EC"/>
</dbReference>
<dbReference type="PANTHER" id="PTHR21392:SF0">
    <property type="entry name" value="TRNA-URIDINE AMINOCARBOXYPROPYLTRANSFERASE 2"/>
    <property type="match status" value="1"/>
</dbReference>
<accession>A0ABU4RZF5</accession>
<evidence type="ECO:0000256" key="2">
    <source>
        <dbReference type="ARBA" id="ARBA00022679"/>
    </source>
</evidence>
<sequence length="159" mass="17993">MIITLLTHPHEFSKTTNTGRLACTRLTIQAATACYRVPWQRKQPNQDLLARLKKHSSGLMYPSPDAIKLSTKASPSLPEHIVIIDSTWQQARKIYNHSPYIQELPCYALTDTEASRFTMRRNQLEGGLCTLETVAALAKLNNLPQLAESLYRDLDQLQS</sequence>
<evidence type="ECO:0000313" key="8">
    <source>
        <dbReference type="Proteomes" id="UP001273505"/>
    </source>
</evidence>
<evidence type="ECO:0000256" key="3">
    <source>
        <dbReference type="ARBA" id="ARBA00022691"/>
    </source>
</evidence>
<keyword evidence="4" id="KW-0819">tRNA processing</keyword>
<keyword evidence="2 7" id="KW-0808">Transferase</keyword>
<keyword evidence="8" id="KW-1185">Reference proteome</keyword>